<dbReference type="OrthoDB" id="9799827at2"/>
<name>D2MNQ7_9FIRM</name>
<dbReference type="Pfam" id="PF03610">
    <property type="entry name" value="EIIA-man"/>
    <property type="match status" value="1"/>
</dbReference>
<dbReference type="AlphaFoldDB" id="D2MNQ7"/>
<proteinExistence type="predicted"/>
<dbReference type="EMBL" id="ADFR01000007">
    <property type="protein sequence ID" value="EFC05793.1"/>
    <property type="molecule type" value="Genomic_DNA"/>
</dbReference>
<dbReference type="PANTHER" id="PTHR33799:SF1">
    <property type="entry name" value="PTS SYSTEM MANNOSE-SPECIFIC EIIAB COMPONENT-RELATED"/>
    <property type="match status" value="1"/>
</dbReference>
<dbReference type="InterPro" id="IPR004701">
    <property type="entry name" value="PTS_EIIA_man-typ"/>
</dbReference>
<dbReference type="PANTHER" id="PTHR33799">
    <property type="entry name" value="PTS PERMEASE-RELATED-RELATED"/>
    <property type="match status" value="1"/>
</dbReference>
<organism evidence="3 4">
    <name type="scientific">Bulleidia extructa W1219</name>
    <dbReference type="NCBI Taxonomy" id="679192"/>
    <lineage>
        <taxon>Bacteria</taxon>
        <taxon>Bacillati</taxon>
        <taxon>Bacillota</taxon>
        <taxon>Erysipelotrichia</taxon>
        <taxon>Erysipelotrichales</taxon>
        <taxon>Erysipelotrichaceae</taxon>
        <taxon>Bulleidia</taxon>
    </lineage>
</organism>
<gene>
    <name evidence="3" type="ORF">HMPREF9013_0718</name>
</gene>
<evidence type="ECO:0000313" key="4">
    <source>
        <dbReference type="Proteomes" id="UP000005017"/>
    </source>
</evidence>
<dbReference type="Proteomes" id="UP000005017">
    <property type="component" value="Unassembled WGS sequence"/>
</dbReference>
<dbReference type="RefSeq" id="WP_006627125.1">
    <property type="nucleotide sequence ID" value="NZ_ADFR01000007.1"/>
</dbReference>
<evidence type="ECO:0000313" key="3">
    <source>
        <dbReference type="EMBL" id="EFC05793.1"/>
    </source>
</evidence>
<dbReference type="eggNOG" id="COG2893">
    <property type="taxonomic scope" value="Bacteria"/>
</dbReference>
<dbReference type="SUPFAM" id="SSF53062">
    <property type="entry name" value="PTS system fructose IIA component-like"/>
    <property type="match status" value="1"/>
</dbReference>
<dbReference type="InterPro" id="IPR036662">
    <property type="entry name" value="PTS_EIIA_man-typ_sf"/>
</dbReference>
<dbReference type="PROSITE" id="PS51096">
    <property type="entry name" value="PTS_EIIA_TYPE_4"/>
    <property type="match status" value="1"/>
</dbReference>
<dbReference type="GO" id="GO:0009401">
    <property type="term" value="P:phosphoenolpyruvate-dependent sugar phosphotransferase system"/>
    <property type="evidence" value="ECO:0007669"/>
    <property type="project" value="InterPro"/>
</dbReference>
<keyword evidence="4" id="KW-1185">Reference proteome</keyword>
<protein>
    <submittedName>
        <fullName evidence="3">PTS system fructose IIA component</fullName>
    </submittedName>
</protein>
<feature type="domain" description="PTS EIIA type-4" evidence="2">
    <location>
        <begin position="1"/>
        <end position="126"/>
    </location>
</feature>
<dbReference type="InterPro" id="IPR051471">
    <property type="entry name" value="Bacterial_PTS_sugar_comp"/>
</dbReference>
<dbReference type="STRING" id="679192.HMPREF9013_0718"/>
<dbReference type="GO" id="GO:0016020">
    <property type="term" value="C:membrane"/>
    <property type="evidence" value="ECO:0007669"/>
    <property type="project" value="InterPro"/>
</dbReference>
<accession>D2MNQ7</accession>
<evidence type="ECO:0000259" key="2">
    <source>
        <dbReference type="PROSITE" id="PS51096"/>
    </source>
</evidence>
<sequence length="136" mass="15019">MIDLVVVGHGTFAVDMEKAVKFFDGELEGFYGLDCQKGIDFEQYKTSLEVLFQKAGNDILALADMMDGSPYRAATQLAKELRTSKNIDVISGFNLGMVLQANVARTYVSNVHDLATLACDVGHKQIFNYDEINGEE</sequence>
<dbReference type="Gene3D" id="3.40.50.510">
    <property type="entry name" value="Phosphotransferase system, mannose-type IIA component"/>
    <property type="match status" value="1"/>
</dbReference>
<reference evidence="4" key="1">
    <citation type="submission" date="2009-12" db="EMBL/GenBank/DDBJ databases">
        <title>Sequence of Clostridiales genomosp. BVAB3 str. UPII9-5.</title>
        <authorList>
            <person name="Madupu R."/>
            <person name="Durkin A.S."/>
            <person name="Torralba M."/>
            <person name="Methe B."/>
            <person name="Sutton G.G."/>
            <person name="Strausberg R.L."/>
            <person name="Nelson K.E."/>
        </authorList>
    </citation>
    <scope>NUCLEOTIDE SEQUENCE [LARGE SCALE GENOMIC DNA]</scope>
    <source>
        <strain evidence="4">W1219</strain>
    </source>
</reference>
<dbReference type="GO" id="GO:0016740">
    <property type="term" value="F:transferase activity"/>
    <property type="evidence" value="ECO:0007669"/>
    <property type="project" value="UniProtKB-KW"/>
</dbReference>
<keyword evidence="1" id="KW-0808">Transferase</keyword>
<comment type="caution">
    <text evidence="3">The sequence shown here is derived from an EMBL/GenBank/DDBJ whole genome shotgun (WGS) entry which is preliminary data.</text>
</comment>
<evidence type="ECO:0000256" key="1">
    <source>
        <dbReference type="ARBA" id="ARBA00022679"/>
    </source>
</evidence>